<dbReference type="AlphaFoldDB" id="A0AAE6ZI99"/>
<reference evidence="3" key="1">
    <citation type="submission" date="2020-04" db="EMBL/GenBank/DDBJ databases">
        <authorList>
            <person name="Kittiwongwattana C."/>
        </authorList>
    </citation>
    <scope>NUCLEOTIDE SEQUENCE [LARGE SCALE GENOMIC DNA]</scope>
    <source>
        <strain evidence="3">1310</strain>
    </source>
</reference>
<feature type="chain" id="PRO_5042013882" evidence="1">
    <location>
        <begin position="31"/>
        <end position="263"/>
    </location>
</feature>
<keyword evidence="1" id="KW-0732">Signal</keyword>
<dbReference type="EMBL" id="CP051205">
    <property type="protein sequence ID" value="QJB31939.1"/>
    <property type="molecule type" value="Genomic_DNA"/>
</dbReference>
<dbReference type="KEGG" id="coy:HF329_11615"/>
<organism evidence="2 3">
    <name type="scientific">Chitinophaga oryzae</name>
    <dbReference type="NCBI Taxonomy" id="2725414"/>
    <lineage>
        <taxon>Bacteria</taxon>
        <taxon>Pseudomonadati</taxon>
        <taxon>Bacteroidota</taxon>
        <taxon>Chitinophagia</taxon>
        <taxon>Chitinophagales</taxon>
        <taxon>Chitinophagaceae</taxon>
        <taxon>Chitinophaga</taxon>
    </lineage>
</organism>
<dbReference type="PROSITE" id="PS51257">
    <property type="entry name" value="PROKAR_LIPOPROTEIN"/>
    <property type="match status" value="1"/>
</dbReference>
<gene>
    <name evidence="2" type="ORF">HF329_11615</name>
</gene>
<evidence type="ECO:0000256" key="1">
    <source>
        <dbReference type="SAM" id="SignalP"/>
    </source>
</evidence>
<evidence type="ECO:0000313" key="2">
    <source>
        <dbReference type="EMBL" id="QJB31939.1"/>
    </source>
</evidence>
<feature type="signal peptide" evidence="1">
    <location>
        <begin position="1"/>
        <end position="30"/>
    </location>
</feature>
<evidence type="ECO:0000313" key="3">
    <source>
        <dbReference type="Proteomes" id="UP000502421"/>
    </source>
</evidence>
<accession>A0AAE6ZI99</accession>
<sequence length="263" mass="29201">MMKKLPVYLLCRGLCCLLFSGGCFTGVAHAQSSPPGNVIIDGQLKEWGDTLRHYDKAARLYYDVHNDHDYLYIALRRPKYAWKIVLEGRMSFEIGKEKEDKDGLKIFYPGHFSLNKDDMWNFLEVKKVDGRSFDTLTIYNDEGLLAAGGFWEREQKARQSSAGDMLMQTIPTSVNGMPAAAEVPKEAVTSVVGADCELAIPMKLLPAKSGTVYIRIVIPGEKDIAAALNGVGYISGFNMERGTPEAVDDLMVESKLSITYSLK</sequence>
<protein>
    <submittedName>
        <fullName evidence="2">Uncharacterized protein</fullName>
    </submittedName>
</protein>
<proteinExistence type="predicted"/>
<dbReference type="RefSeq" id="WP_168804195.1">
    <property type="nucleotide sequence ID" value="NZ_CP051205.1"/>
</dbReference>
<name>A0AAE6ZI99_9BACT</name>
<dbReference type="Proteomes" id="UP000502421">
    <property type="component" value="Chromosome"/>
</dbReference>